<comment type="caution">
    <text evidence="12">The sequence shown here is derived from an EMBL/GenBank/DDBJ whole genome shotgun (WGS) entry which is preliminary data.</text>
</comment>
<keyword evidence="13" id="KW-1185">Reference proteome</keyword>
<dbReference type="InterPro" id="IPR011009">
    <property type="entry name" value="Kinase-like_dom_sf"/>
</dbReference>
<evidence type="ECO:0000256" key="6">
    <source>
        <dbReference type="ARBA" id="ARBA00022777"/>
    </source>
</evidence>
<dbReference type="EMBL" id="JAHKSW010000008">
    <property type="protein sequence ID" value="KAG7329015.1"/>
    <property type="molecule type" value="Genomic_DNA"/>
</dbReference>
<feature type="binding site" evidence="10">
    <location>
        <position position="49"/>
    </location>
    <ligand>
        <name>ATP</name>
        <dbReference type="ChEBI" id="CHEBI:30616"/>
    </ligand>
</feature>
<feature type="non-terminal residue" evidence="12">
    <location>
        <position position="62"/>
    </location>
</feature>
<dbReference type="PROSITE" id="PS50011">
    <property type="entry name" value="PROTEIN_KINASE_DOM"/>
    <property type="match status" value="1"/>
</dbReference>
<gene>
    <name evidence="12" type="ORF">KOW79_007189</name>
</gene>
<dbReference type="PANTHER" id="PTHR22984:SF11">
    <property type="entry name" value="AURORA KINASE-RELATED"/>
    <property type="match status" value="1"/>
</dbReference>
<dbReference type="AlphaFoldDB" id="A0A9D3SMR1"/>
<organism evidence="12 13">
    <name type="scientific">Hemibagrus wyckioides</name>
    <dbReference type="NCBI Taxonomy" id="337641"/>
    <lineage>
        <taxon>Eukaryota</taxon>
        <taxon>Metazoa</taxon>
        <taxon>Chordata</taxon>
        <taxon>Craniata</taxon>
        <taxon>Vertebrata</taxon>
        <taxon>Euteleostomi</taxon>
        <taxon>Actinopterygii</taxon>
        <taxon>Neopterygii</taxon>
        <taxon>Teleostei</taxon>
        <taxon>Ostariophysi</taxon>
        <taxon>Siluriformes</taxon>
        <taxon>Bagridae</taxon>
        <taxon>Hemibagrus</taxon>
    </lineage>
</organism>
<evidence type="ECO:0000256" key="8">
    <source>
        <dbReference type="ARBA" id="ARBA00047899"/>
    </source>
</evidence>
<dbReference type="GO" id="GO:0007346">
    <property type="term" value="P:regulation of mitotic cell cycle"/>
    <property type="evidence" value="ECO:0007669"/>
    <property type="project" value="TreeGrafter"/>
</dbReference>
<evidence type="ECO:0000256" key="3">
    <source>
        <dbReference type="ARBA" id="ARBA00022527"/>
    </source>
</evidence>
<accession>A0A9D3SMR1</accession>
<dbReference type="PROSITE" id="PS00107">
    <property type="entry name" value="PROTEIN_KINASE_ATP"/>
    <property type="match status" value="1"/>
</dbReference>
<comment type="catalytic activity">
    <reaction evidence="8">
        <text>L-threonyl-[protein] + ATP = O-phospho-L-threonyl-[protein] + ADP + H(+)</text>
        <dbReference type="Rhea" id="RHEA:46608"/>
        <dbReference type="Rhea" id="RHEA-COMP:11060"/>
        <dbReference type="Rhea" id="RHEA-COMP:11605"/>
        <dbReference type="ChEBI" id="CHEBI:15378"/>
        <dbReference type="ChEBI" id="CHEBI:30013"/>
        <dbReference type="ChEBI" id="CHEBI:30616"/>
        <dbReference type="ChEBI" id="CHEBI:61977"/>
        <dbReference type="ChEBI" id="CHEBI:456216"/>
        <dbReference type="EC" id="2.7.11.1"/>
    </reaction>
</comment>
<comment type="catalytic activity">
    <reaction evidence="9">
        <text>L-seryl-[protein] + ATP = O-phospho-L-seryl-[protein] + ADP + H(+)</text>
        <dbReference type="Rhea" id="RHEA:17989"/>
        <dbReference type="Rhea" id="RHEA-COMP:9863"/>
        <dbReference type="Rhea" id="RHEA-COMP:11604"/>
        <dbReference type="ChEBI" id="CHEBI:15378"/>
        <dbReference type="ChEBI" id="CHEBI:29999"/>
        <dbReference type="ChEBI" id="CHEBI:30616"/>
        <dbReference type="ChEBI" id="CHEBI:83421"/>
        <dbReference type="ChEBI" id="CHEBI:456216"/>
        <dbReference type="EC" id="2.7.11.1"/>
    </reaction>
</comment>
<feature type="domain" description="Protein kinase" evidence="11">
    <location>
        <begin position="20"/>
        <end position="62"/>
    </location>
</feature>
<dbReference type="EC" id="2.7.11.1" evidence="2"/>
<dbReference type="Gene3D" id="3.30.200.20">
    <property type="entry name" value="Phosphorylase Kinase, domain 1"/>
    <property type="match status" value="1"/>
</dbReference>
<dbReference type="InterPro" id="IPR000719">
    <property type="entry name" value="Prot_kinase_dom"/>
</dbReference>
<keyword evidence="6" id="KW-0418">Kinase</keyword>
<evidence type="ECO:0000313" key="13">
    <source>
        <dbReference type="Proteomes" id="UP000824219"/>
    </source>
</evidence>
<keyword evidence="5 10" id="KW-0547">Nucleotide-binding</keyword>
<dbReference type="InterPro" id="IPR017441">
    <property type="entry name" value="Protein_kinase_ATP_BS"/>
</dbReference>
<protein>
    <recommendedName>
        <fullName evidence="2">non-specific serine/threonine protein kinase</fullName>
        <ecNumber evidence="2">2.7.11.1</ecNumber>
    </recommendedName>
</protein>
<keyword evidence="3" id="KW-0723">Serine/threonine-protein kinase</keyword>
<dbReference type="PANTHER" id="PTHR22984">
    <property type="entry name" value="SERINE/THREONINE-PROTEIN KINASE PIM"/>
    <property type="match status" value="1"/>
</dbReference>
<evidence type="ECO:0000256" key="2">
    <source>
        <dbReference type="ARBA" id="ARBA00012513"/>
    </source>
</evidence>
<comment type="similarity">
    <text evidence="1">Belongs to the protein kinase superfamily. CAMK Ser/Thr protein kinase family. PIM subfamily.</text>
</comment>
<name>A0A9D3SMR1_9TELE</name>
<dbReference type="InterPro" id="IPR051138">
    <property type="entry name" value="PIM_Ser/Thr_kinase"/>
</dbReference>
<dbReference type="Proteomes" id="UP000824219">
    <property type="component" value="Linkage Group LG08"/>
</dbReference>
<sequence length="62" mass="6882">NLCPLPENIITPWEVFESLYTPGEMLGEGGFGTVRAGIRNADGKQVALKYVEKKPEDKFITI</sequence>
<evidence type="ECO:0000256" key="10">
    <source>
        <dbReference type="PROSITE-ProRule" id="PRU10141"/>
    </source>
</evidence>
<evidence type="ECO:0000256" key="4">
    <source>
        <dbReference type="ARBA" id="ARBA00022679"/>
    </source>
</evidence>
<dbReference type="SUPFAM" id="SSF56112">
    <property type="entry name" value="Protein kinase-like (PK-like)"/>
    <property type="match status" value="1"/>
</dbReference>
<dbReference type="GO" id="GO:0004674">
    <property type="term" value="F:protein serine/threonine kinase activity"/>
    <property type="evidence" value="ECO:0007669"/>
    <property type="project" value="UniProtKB-KW"/>
</dbReference>
<evidence type="ECO:0000256" key="1">
    <source>
        <dbReference type="ARBA" id="ARBA00005505"/>
    </source>
</evidence>
<dbReference type="OrthoDB" id="8596411at2759"/>
<reference evidence="12 13" key="1">
    <citation type="submission" date="2021-06" db="EMBL/GenBank/DDBJ databases">
        <title>Chromosome-level genome assembly of the red-tail catfish (Hemibagrus wyckioides).</title>
        <authorList>
            <person name="Shao F."/>
        </authorList>
    </citation>
    <scope>NUCLEOTIDE SEQUENCE [LARGE SCALE GENOMIC DNA]</scope>
    <source>
        <strain evidence="12">EC202008001</strain>
        <tissue evidence="12">Blood</tissue>
    </source>
</reference>
<keyword evidence="4" id="KW-0808">Transferase</keyword>
<evidence type="ECO:0000259" key="11">
    <source>
        <dbReference type="PROSITE" id="PS50011"/>
    </source>
</evidence>
<dbReference type="GO" id="GO:0043066">
    <property type="term" value="P:negative regulation of apoptotic process"/>
    <property type="evidence" value="ECO:0007669"/>
    <property type="project" value="TreeGrafter"/>
</dbReference>
<keyword evidence="7 10" id="KW-0067">ATP-binding</keyword>
<dbReference type="GO" id="GO:0005737">
    <property type="term" value="C:cytoplasm"/>
    <property type="evidence" value="ECO:0007669"/>
    <property type="project" value="TreeGrafter"/>
</dbReference>
<evidence type="ECO:0000256" key="9">
    <source>
        <dbReference type="ARBA" id="ARBA00048679"/>
    </source>
</evidence>
<evidence type="ECO:0000313" key="12">
    <source>
        <dbReference type="EMBL" id="KAG7329015.1"/>
    </source>
</evidence>
<feature type="non-terminal residue" evidence="12">
    <location>
        <position position="1"/>
    </location>
</feature>
<evidence type="ECO:0000256" key="7">
    <source>
        <dbReference type="ARBA" id="ARBA00022840"/>
    </source>
</evidence>
<proteinExistence type="inferred from homology"/>
<evidence type="ECO:0000256" key="5">
    <source>
        <dbReference type="ARBA" id="ARBA00022741"/>
    </source>
</evidence>
<dbReference type="GO" id="GO:0005524">
    <property type="term" value="F:ATP binding"/>
    <property type="evidence" value="ECO:0007669"/>
    <property type="project" value="UniProtKB-UniRule"/>
</dbReference>